<proteinExistence type="predicted"/>
<keyword evidence="1" id="KW-0121">Carboxypeptidase</keyword>
<evidence type="ECO:0000256" key="5">
    <source>
        <dbReference type="ARBA" id="ARBA00023180"/>
    </source>
</evidence>
<dbReference type="PROSITE" id="PS00131">
    <property type="entry name" value="CARBOXYPEPT_SER_SER"/>
    <property type="match status" value="1"/>
</dbReference>
<evidence type="ECO:0000256" key="6">
    <source>
        <dbReference type="SAM" id="SignalP"/>
    </source>
</evidence>
<evidence type="ECO:0000256" key="2">
    <source>
        <dbReference type="ARBA" id="ARBA00022670"/>
    </source>
</evidence>
<organism evidence="7 8">
    <name type="scientific">Jiella pelagia</name>
    <dbReference type="NCBI Taxonomy" id="2986949"/>
    <lineage>
        <taxon>Bacteria</taxon>
        <taxon>Pseudomonadati</taxon>
        <taxon>Pseudomonadota</taxon>
        <taxon>Alphaproteobacteria</taxon>
        <taxon>Hyphomicrobiales</taxon>
        <taxon>Aurantimonadaceae</taxon>
        <taxon>Jiella</taxon>
    </lineage>
</organism>
<evidence type="ECO:0000256" key="4">
    <source>
        <dbReference type="ARBA" id="ARBA00022801"/>
    </source>
</evidence>
<reference evidence="7" key="1">
    <citation type="submission" date="2022-12" db="EMBL/GenBank/DDBJ databases">
        <title>Jiella pelagia sp. nov., isolated from phosphonate enriched culture of Northwest Pacific surface seawater.</title>
        <authorList>
            <person name="Shin D.Y."/>
            <person name="Hwang C.Y."/>
        </authorList>
    </citation>
    <scope>NUCLEOTIDE SEQUENCE</scope>
    <source>
        <strain evidence="7">HL-NP1</strain>
    </source>
</reference>
<keyword evidence="5" id="KW-0325">Glycoprotein</keyword>
<dbReference type="RefSeq" id="WP_268882146.1">
    <property type="nucleotide sequence ID" value="NZ_CP114029.1"/>
</dbReference>
<keyword evidence="4" id="KW-0378">Hydrolase</keyword>
<keyword evidence="2" id="KW-0645">Protease</keyword>
<dbReference type="EMBL" id="CP114029">
    <property type="protein sequence ID" value="WAP69713.1"/>
    <property type="molecule type" value="Genomic_DNA"/>
</dbReference>
<feature type="chain" id="PRO_5046526311" evidence="6">
    <location>
        <begin position="51"/>
        <end position="528"/>
    </location>
</feature>
<keyword evidence="3 6" id="KW-0732">Signal</keyword>
<evidence type="ECO:0000313" key="8">
    <source>
        <dbReference type="Proteomes" id="UP001164020"/>
    </source>
</evidence>
<dbReference type="Pfam" id="PF00450">
    <property type="entry name" value="Peptidase_S10"/>
    <property type="match status" value="1"/>
</dbReference>
<evidence type="ECO:0000313" key="7">
    <source>
        <dbReference type="EMBL" id="WAP69713.1"/>
    </source>
</evidence>
<evidence type="ECO:0000256" key="1">
    <source>
        <dbReference type="ARBA" id="ARBA00022645"/>
    </source>
</evidence>
<gene>
    <name evidence="7" type="ORF">OH818_05765</name>
</gene>
<dbReference type="InterPro" id="IPR001563">
    <property type="entry name" value="Peptidase_S10"/>
</dbReference>
<evidence type="ECO:0000256" key="3">
    <source>
        <dbReference type="ARBA" id="ARBA00022729"/>
    </source>
</evidence>
<dbReference type="InterPro" id="IPR029058">
    <property type="entry name" value="AB_hydrolase_fold"/>
</dbReference>
<dbReference type="PANTHER" id="PTHR11802">
    <property type="entry name" value="SERINE PROTEASE FAMILY S10 SERINE CARBOXYPEPTIDASE"/>
    <property type="match status" value="1"/>
</dbReference>
<dbReference type="Proteomes" id="UP001164020">
    <property type="component" value="Chromosome"/>
</dbReference>
<dbReference type="PANTHER" id="PTHR11802:SF3">
    <property type="entry name" value="RETINOID-INDUCIBLE SERINE CARBOXYPEPTIDASE"/>
    <property type="match status" value="1"/>
</dbReference>
<protein>
    <submittedName>
        <fullName evidence="7">Peptidase S10</fullName>
    </submittedName>
</protein>
<dbReference type="Gene3D" id="3.40.50.1820">
    <property type="entry name" value="alpha/beta hydrolase"/>
    <property type="match status" value="1"/>
</dbReference>
<keyword evidence="8" id="KW-1185">Reference proteome</keyword>
<dbReference type="SUPFAM" id="SSF53474">
    <property type="entry name" value="alpha/beta-Hydrolases"/>
    <property type="match status" value="1"/>
</dbReference>
<accession>A0ABY7C1X3</accession>
<dbReference type="InterPro" id="IPR018202">
    <property type="entry name" value="Ser_caboxypep_ser_AS"/>
</dbReference>
<name>A0ABY7C1X3_9HYPH</name>
<sequence>MPLFRVRHTAARLTGQNGAMTNFLRPLRRCFAAILLLAAAVVAAPPGAEAQGSGETGILALLPETATSRNSVSLGETQLAYTAEAGTLPIRQGNGTTTAKIFYVAYTADEANENRPLTFVFNGGPGAASAYLNIGALGPRIVAGTSEGSIPPPPARLVDNPDTWLAFTDLVFVDPVGTGYSRASDPKNDSDFWGVEADREAMAAFIRLYLAQKERTTSPIFLAGESYGGFRAALLAKALPDSSGVALSGVVMISPALDFSLLFGHQTAQILPFAVGLPSMAAVNFMRQGVGDRAEMKSRLKPVEDYALGDYLTALAAGPQATRERATGRVAELTGLPPDLVRRRFAAISLSTFASLFERDEGQVLSRYDGAVSGPGIGADSSFPHGPDAILDRMGPIWTSAYVGYLRSELGFRTDITYRLLNGDISRRWDYGNGGSDQGYADAMGDLQEARAYNPALQVLIAGGYTDLATPYFASRYLVSQLPPLAGAEPIRIEDYLGGHMMYLRPDSRRALMQDVRALYGEATGGAD</sequence>
<feature type="signal peptide" evidence="6">
    <location>
        <begin position="1"/>
        <end position="50"/>
    </location>
</feature>